<dbReference type="KEGG" id="api:100571559"/>
<sequence length="150" mass="17310">MAHYKFFTAKQNEDPFDVYLTHLKELVKPCNFGTMEPKLLKTQIVLGIQSRDTLERLSREDMTIDKVITFCQSVEAAEKNCNELEKTTEVNQIKTTKTTIDNCTSMCKTKEDSARKTNKVKKKFNNKVSKKSSYKRNIINTVKNESDSDN</sequence>
<accession>A0A8R2D6R8</accession>
<protein>
    <submittedName>
        <fullName evidence="1">Uncharacterized protein</fullName>
    </submittedName>
</protein>
<dbReference type="EnsemblMetazoa" id="XM_016807782.2">
    <property type="protein sequence ID" value="XP_016663271.1"/>
    <property type="gene ID" value="LOC100571559"/>
</dbReference>
<reference evidence="2" key="1">
    <citation type="submission" date="2010-06" db="EMBL/GenBank/DDBJ databases">
        <authorList>
            <person name="Jiang H."/>
            <person name="Abraham K."/>
            <person name="Ali S."/>
            <person name="Alsbrooks S.L."/>
            <person name="Anim B.N."/>
            <person name="Anosike U.S."/>
            <person name="Attaway T."/>
            <person name="Bandaranaike D.P."/>
            <person name="Battles P.K."/>
            <person name="Bell S.N."/>
            <person name="Bell A.V."/>
            <person name="Beltran B."/>
            <person name="Bickham C."/>
            <person name="Bustamante Y."/>
            <person name="Caleb T."/>
            <person name="Canada A."/>
            <person name="Cardenas V."/>
            <person name="Carter K."/>
            <person name="Chacko J."/>
            <person name="Chandrabose M.N."/>
            <person name="Chavez D."/>
            <person name="Chavez A."/>
            <person name="Chen L."/>
            <person name="Chu H.-S."/>
            <person name="Claassen K.J."/>
            <person name="Cockrell R."/>
            <person name="Collins M."/>
            <person name="Cooper J.A."/>
            <person name="Cree A."/>
            <person name="Curry S.M."/>
            <person name="Da Y."/>
            <person name="Dao M.D."/>
            <person name="Das B."/>
            <person name="Davila M.-L."/>
            <person name="Davy-Carroll L."/>
            <person name="Denson S."/>
            <person name="Dinh H."/>
            <person name="Ebong V.E."/>
            <person name="Edwards J.R."/>
            <person name="Egan A."/>
            <person name="El-Daye J."/>
            <person name="Escobedo L."/>
            <person name="Fernandez S."/>
            <person name="Fernando P.R."/>
            <person name="Flagg N."/>
            <person name="Forbes L.D."/>
            <person name="Fowler R.G."/>
            <person name="Fu Q."/>
            <person name="Gabisi R.A."/>
            <person name="Ganer J."/>
            <person name="Garbino Pronczuk A."/>
            <person name="Garcia R.M."/>
            <person name="Garner T."/>
            <person name="Garrett T.E."/>
            <person name="Gonzalez D.A."/>
            <person name="Hamid H."/>
            <person name="Hawkins E.S."/>
            <person name="Hirani K."/>
            <person name="Hogues M.E."/>
            <person name="Hollins B."/>
            <person name="Hsiao C.-H."/>
            <person name="Jabil R."/>
            <person name="James M.L."/>
            <person name="Jhangiani S.N."/>
            <person name="Johnson B."/>
            <person name="Johnson Q."/>
            <person name="Joshi V."/>
            <person name="Kalu J.B."/>
            <person name="Kam C."/>
            <person name="Kashfia A."/>
            <person name="Keebler J."/>
            <person name="Kisamo H."/>
            <person name="Kovar C.L."/>
            <person name="Lago L.A."/>
            <person name="Lai C.-Y."/>
            <person name="Laidlaw J."/>
            <person name="Lara F."/>
            <person name="Le T.-K."/>
            <person name="Lee S.L."/>
            <person name="Legall F.H."/>
            <person name="Lemon S.J."/>
            <person name="Lewis L.R."/>
            <person name="Li B."/>
            <person name="Liu Y."/>
            <person name="Liu Y.-S."/>
            <person name="Lopez J."/>
            <person name="Lozado R.J."/>
            <person name="Lu J."/>
            <person name="Madu R.C."/>
            <person name="Maheshwari M."/>
            <person name="Maheshwari R."/>
            <person name="Malloy K."/>
            <person name="Martinez E."/>
            <person name="Mathew T."/>
            <person name="Mercado I.C."/>
            <person name="Mercado C."/>
            <person name="Meyer B."/>
            <person name="Montgomery K."/>
            <person name="Morgan M.B."/>
            <person name="Munidasa M."/>
            <person name="Nazareth L.V."/>
            <person name="Nelson J."/>
            <person name="Ng B.M."/>
            <person name="Nguyen N.B."/>
            <person name="Nguyen P.Q."/>
            <person name="Nguyen T."/>
            <person name="Obregon M."/>
            <person name="Okwuonu G.O."/>
            <person name="Onwere C.G."/>
            <person name="Orozco G."/>
            <person name="Parra A."/>
            <person name="Patel S."/>
            <person name="Patil S."/>
            <person name="Perez A."/>
            <person name="Perez Y."/>
            <person name="Pham C."/>
            <person name="Primus E.L."/>
            <person name="Pu L.-L."/>
            <person name="Puazo M."/>
            <person name="Qin X."/>
            <person name="Quiroz J.B."/>
            <person name="Reese J."/>
            <person name="Richards S."/>
            <person name="Rives C.M."/>
            <person name="Robberts R."/>
            <person name="Ruiz S.J."/>
            <person name="Ruiz M.J."/>
            <person name="Santibanez J."/>
            <person name="Schneider B.W."/>
            <person name="Sisson I."/>
            <person name="Smith M."/>
            <person name="Sodergren E."/>
            <person name="Song X.-Z."/>
            <person name="Song B.B."/>
            <person name="Summersgill H."/>
            <person name="Thelus R."/>
            <person name="Thornton R.D."/>
            <person name="Trejos Z.Y."/>
            <person name="Usmani K."/>
            <person name="Vattathil S."/>
            <person name="Villasana D."/>
            <person name="Walker D.L."/>
            <person name="Wang S."/>
            <person name="Wang K."/>
            <person name="White C.S."/>
            <person name="Williams A.C."/>
            <person name="Williamson J."/>
            <person name="Wilson K."/>
            <person name="Woghiren I.O."/>
            <person name="Woodworth J.R."/>
            <person name="Worley K.C."/>
            <person name="Wright R.A."/>
            <person name="Wu W."/>
            <person name="Young L."/>
            <person name="Zhang L."/>
            <person name="Zhang J."/>
            <person name="Zhu Y."/>
            <person name="Muzny D.M."/>
            <person name="Weinstock G."/>
            <person name="Gibbs R.A."/>
        </authorList>
    </citation>
    <scope>NUCLEOTIDE SEQUENCE [LARGE SCALE GENOMIC DNA]</scope>
    <source>
        <strain evidence="2">LSR1</strain>
    </source>
</reference>
<dbReference type="Proteomes" id="UP000007819">
    <property type="component" value="Chromosome A1"/>
</dbReference>
<evidence type="ECO:0000313" key="2">
    <source>
        <dbReference type="Proteomes" id="UP000007819"/>
    </source>
</evidence>
<organism evidence="1 2">
    <name type="scientific">Acyrthosiphon pisum</name>
    <name type="common">Pea aphid</name>
    <dbReference type="NCBI Taxonomy" id="7029"/>
    <lineage>
        <taxon>Eukaryota</taxon>
        <taxon>Metazoa</taxon>
        <taxon>Ecdysozoa</taxon>
        <taxon>Arthropoda</taxon>
        <taxon>Hexapoda</taxon>
        <taxon>Insecta</taxon>
        <taxon>Pterygota</taxon>
        <taxon>Neoptera</taxon>
        <taxon>Paraneoptera</taxon>
        <taxon>Hemiptera</taxon>
        <taxon>Sternorrhyncha</taxon>
        <taxon>Aphidomorpha</taxon>
        <taxon>Aphidoidea</taxon>
        <taxon>Aphididae</taxon>
        <taxon>Macrosiphini</taxon>
        <taxon>Acyrthosiphon</taxon>
    </lineage>
</organism>
<dbReference type="RefSeq" id="XP_016663271.1">
    <property type="nucleotide sequence ID" value="XM_016807782.2"/>
</dbReference>
<proteinExistence type="predicted"/>
<keyword evidence="2" id="KW-1185">Reference proteome</keyword>
<dbReference type="AlphaFoldDB" id="A0A8R2D6R8"/>
<reference evidence="1" key="2">
    <citation type="submission" date="2022-06" db="UniProtKB">
        <authorList>
            <consortium name="EnsemblMetazoa"/>
        </authorList>
    </citation>
    <scope>IDENTIFICATION</scope>
</reference>
<evidence type="ECO:0000313" key="1">
    <source>
        <dbReference type="EnsemblMetazoa" id="XP_016663271.1"/>
    </source>
</evidence>
<name>A0A8R2D6R8_ACYPI</name>
<dbReference type="OrthoDB" id="6626939at2759"/>
<dbReference type="GeneID" id="100571559"/>